<dbReference type="PANTHER" id="PTHR24221">
    <property type="entry name" value="ATP-BINDING CASSETTE SUB-FAMILY B"/>
    <property type="match status" value="1"/>
</dbReference>
<dbReference type="Pfam" id="PF00664">
    <property type="entry name" value="ABC_membrane"/>
    <property type="match status" value="1"/>
</dbReference>
<dbReference type="InterPro" id="IPR036640">
    <property type="entry name" value="ABC1_TM_sf"/>
</dbReference>
<dbReference type="RefSeq" id="WP_056937876.1">
    <property type="nucleotide sequence ID" value="NZ_AZFN01000025.1"/>
</dbReference>
<keyword evidence="6 7" id="KW-0472">Membrane</keyword>
<dbReference type="PROSITE" id="PS50929">
    <property type="entry name" value="ABC_TM1F"/>
    <property type="match status" value="1"/>
</dbReference>
<dbReference type="Pfam" id="PF00005">
    <property type="entry name" value="ABC_tran"/>
    <property type="match status" value="1"/>
</dbReference>
<dbReference type="PROSITE" id="PS50893">
    <property type="entry name" value="ABC_TRANSPORTER_2"/>
    <property type="match status" value="1"/>
</dbReference>
<evidence type="ECO:0000259" key="8">
    <source>
        <dbReference type="PROSITE" id="PS50893"/>
    </source>
</evidence>
<dbReference type="InterPro" id="IPR011527">
    <property type="entry name" value="ABC1_TM_dom"/>
</dbReference>
<evidence type="ECO:0000256" key="6">
    <source>
        <dbReference type="ARBA" id="ARBA00023136"/>
    </source>
</evidence>
<feature type="transmembrane region" description="Helical" evidence="7">
    <location>
        <begin position="158"/>
        <end position="178"/>
    </location>
</feature>
<dbReference type="InterPro" id="IPR027417">
    <property type="entry name" value="P-loop_NTPase"/>
</dbReference>
<dbReference type="EMBL" id="AZFN01000025">
    <property type="protein sequence ID" value="KRM00817.1"/>
    <property type="molecule type" value="Genomic_DNA"/>
</dbReference>
<protein>
    <submittedName>
        <fullName evidence="10">ABC transporter, CydDC cysteine exporter (CydDC-E) family, permease ATP-binding protein CydD</fullName>
    </submittedName>
</protein>
<evidence type="ECO:0000256" key="2">
    <source>
        <dbReference type="ARBA" id="ARBA00022692"/>
    </source>
</evidence>
<dbReference type="SMART" id="SM00382">
    <property type="entry name" value="AAA"/>
    <property type="match status" value="1"/>
</dbReference>
<dbReference type="Proteomes" id="UP000051739">
    <property type="component" value="Unassembled WGS sequence"/>
</dbReference>
<dbReference type="GO" id="GO:0005524">
    <property type="term" value="F:ATP binding"/>
    <property type="evidence" value="ECO:0007669"/>
    <property type="project" value="UniProtKB-KW"/>
</dbReference>
<feature type="domain" description="ABC transmembrane type-1" evidence="9">
    <location>
        <begin position="22"/>
        <end position="299"/>
    </location>
</feature>
<dbReference type="PANTHER" id="PTHR24221:SF614">
    <property type="entry name" value="GLUTATHIONE_L-CYSTEINE TRANSPORT SYSTEM ATP-BINDING_PERMEASE PROTEIN CYDC"/>
    <property type="match status" value="1"/>
</dbReference>
<evidence type="ECO:0000259" key="9">
    <source>
        <dbReference type="PROSITE" id="PS50929"/>
    </source>
</evidence>
<evidence type="ECO:0000256" key="7">
    <source>
        <dbReference type="SAM" id="Phobius"/>
    </source>
</evidence>
<evidence type="ECO:0000256" key="1">
    <source>
        <dbReference type="ARBA" id="ARBA00004651"/>
    </source>
</evidence>
<name>A0A0R1V5K1_9LACO</name>
<dbReference type="InterPro" id="IPR003593">
    <property type="entry name" value="AAA+_ATPase"/>
</dbReference>
<evidence type="ECO:0000313" key="10">
    <source>
        <dbReference type="EMBL" id="KRM00817.1"/>
    </source>
</evidence>
<comment type="caution">
    <text evidence="10">The sequence shown here is derived from an EMBL/GenBank/DDBJ whole genome shotgun (WGS) entry which is preliminary data.</text>
</comment>
<dbReference type="GO" id="GO:0005886">
    <property type="term" value="C:plasma membrane"/>
    <property type="evidence" value="ECO:0007669"/>
    <property type="project" value="UniProtKB-SubCell"/>
</dbReference>
<reference evidence="10 11" key="1">
    <citation type="journal article" date="2015" name="Genome Announc.">
        <title>Expanding the biotechnology potential of lactobacilli through comparative genomics of 213 strains and associated genera.</title>
        <authorList>
            <person name="Sun Z."/>
            <person name="Harris H.M."/>
            <person name="McCann A."/>
            <person name="Guo C."/>
            <person name="Argimon S."/>
            <person name="Zhang W."/>
            <person name="Yang X."/>
            <person name="Jeffery I.B."/>
            <person name="Cooney J.C."/>
            <person name="Kagawa T.F."/>
            <person name="Liu W."/>
            <person name="Song Y."/>
            <person name="Salvetti E."/>
            <person name="Wrobel A."/>
            <person name="Rasinkangas P."/>
            <person name="Parkhill J."/>
            <person name="Rea M.C."/>
            <person name="O'Sullivan O."/>
            <person name="Ritari J."/>
            <person name="Douillard F.P."/>
            <person name="Paul Ross R."/>
            <person name="Yang R."/>
            <person name="Briner A.E."/>
            <person name="Felis G.E."/>
            <person name="de Vos W.M."/>
            <person name="Barrangou R."/>
            <person name="Klaenhammer T.R."/>
            <person name="Caufield P.W."/>
            <person name="Cui Y."/>
            <person name="Zhang H."/>
            <person name="O'Toole P.W."/>
        </authorList>
    </citation>
    <scope>NUCLEOTIDE SEQUENCE [LARGE SCALE GENOMIC DNA]</scope>
    <source>
        <strain evidence="10 11">DSM 16045</strain>
    </source>
</reference>
<keyword evidence="3" id="KW-0547">Nucleotide-binding</keyword>
<keyword evidence="4 10" id="KW-0067">ATP-binding</keyword>
<dbReference type="InterPro" id="IPR039421">
    <property type="entry name" value="Type_1_exporter"/>
</dbReference>
<dbReference type="SUPFAM" id="SSF52540">
    <property type="entry name" value="P-loop containing nucleoside triphosphate hydrolases"/>
    <property type="match status" value="1"/>
</dbReference>
<feature type="domain" description="ABC transporter" evidence="8">
    <location>
        <begin position="332"/>
        <end position="567"/>
    </location>
</feature>
<dbReference type="SUPFAM" id="SSF90123">
    <property type="entry name" value="ABC transporter transmembrane region"/>
    <property type="match status" value="1"/>
</dbReference>
<dbReference type="InterPro" id="IPR003439">
    <property type="entry name" value="ABC_transporter-like_ATP-bd"/>
</dbReference>
<feature type="transmembrane region" description="Helical" evidence="7">
    <location>
        <begin position="236"/>
        <end position="261"/>
    </location>
</feature>
<proteinExistence type="predicted"/>
<sequence length="575" mass="64883">MIDRLMFKLTGIRQLMGKLVGLYVLQAFLVIGQSLFLSYFLVRLWRGHQVLAEWPWLAWFVGCYLARHALNWLASRWLDDYARQTVRQMRQSLLAKLFVLGPQVVQREGTGNMVTLALDGISQVEEYITLVFSKMINMMIAPILILIVTFYLDLTSGIVMVIVYPLIILFFIILGLAAQARADRQFETFQLLSNHFIDSLRGIDTLKYFGLSKPYSKSIYRSSENFRLSTMATLRIAMTSTFALDFFTTLSIAMMAVFLGFKLIDGEIGLFPALGILIMAPEYFLPLRNFANDYHATLNGKNSFQKIMAIINEPSPETSSAKLHSWSASDQLQIDQVAFQYGDDGAQLKPLSFTTRGYQKIGIIGMSGSGKTTLINLLSGFLPPRAGQFVVQDQAMSTMDESTWREQITYIPQSPYLFDDTLRNNIAFYTPDASDEQIQEAVKVVGLTDLVDELPEGLETMIGTGERALSGGQAQRIALARAFLDQSRKVMIFDEPTAHLDLETEISLKEAMLPLMKDHLVFFATHRLHWMRQMDYILVMDHGQLVEQGTYDELIANQGSFVKLVNQMKGGGTDA</sequence>
<dbReference type="PROSITE" id="PS00211">
    <property type="entry name" value="ABC_TRANSPORTER_1"/>
    <property type="match status" value="1"/>
</dbReference>
<dbReference type="GO" id="GO:0042883">
    <property type="term" value="P:cysteine transport"/>
    <property type="evidence" value="ECO:0007669"/>
    <property type="project" value="InterPro"/>
</dbReference>
<dbReference type="InterPro" id="IPR017871">
    <property type="entry name" value="ABC_transporter-like_CS"/>
</dbReference>
<dbReference type="AlphaFoldDB" id="A0A0R1V5K1"/>
<keyword evidence="2 7" id="KW-0812">Transmembrane</keyword>
<dbReference type="InterPro" id="IPR014216">
    <property type="entry name" value="ABC_transptr_CydD"/>
</dbReference>
<comment type="subcellular location">
    <subcellularLocation>
        <location evidence="1">Cell membrane</location>
        <topology evidence="1">Multi-pass membrane protein</topology>
    </subcellularLocation>
</comment>
<dbReference type="Gene3D" id="1.20.1560.10">
    <property type="entry name" value="ABC transporter type 1, transmembrane domain"/>
    <property type="match status" value="1"/>
</dbReference>
<keyword evidence="5 7" id="KW-1133">Transmembrane helix</keyword>
<dbReference type="GO" id="GO:0034040">
    <property type="term" value="F:ATPase-coupled lipid transmembrane transporter activity"/>
    <property type="evidence" value="ECO:0007669"/>
    <property type="project" value="TreeGrafter"/>
</dbReference>
<gene>
    <name evidence="10" type="ORF">FC60_GL000987</name>
</gene>
<evidence type="ECO:0000256" key="3">
    <source>
        <dbReference type="ARBA" id="ARBA00022741"/>
    </source>
</evidence>
<keyword evidence="11" id="KW-1185">Reference proteome</keyword>
<feature type="transmembrane region" description="Helical" evidence="7">
    <location>
        <begin position="135"/>
        <end position="152"/>
    </location>
</feature>
<dbReference type="Gene3D" id="3.40.50.300">
    <property type="entry name" value="P-loop containing nucleotide triphosphate hydrolases"/>
    <property type="match status" value="1"/>
</dbReference>
<accession>A0A0R1V5K1</accession>
<organism evidence="10 11">
    <name type="scientific">Limosilactobacillus gastricus DSM 16045</name>
    <dbReference type="NCBI Taxonomy" id="1423749"/>
    <lineage>
        <taxon>Bacteria</taxon>
        <taxon>Bacillati</taxon>
        <taxon>Bacillota</taxon>
        <taxon>Bacilli</taxon>
        <taxon>Lactobacillales</taxon>
        <taxon>Lactobacillaceae</taxon>
        <taxon>Limosilactobacillus</taxon>
    </lineage>
</organism>
<evidence type="ECO:0000256" key="4">
    <source>
        <dbReference type="ARBA" id="ARBA00022840"/>
    </source>
</evidence>
<feature type="transmembrane region" description="Helical" evidence="7">
    <location>
        <begin position="267"/>
        <end position="285"/>
    </location>
</feature>
<dbReference type="NCBIfam" id="TIGR02857">
    <property type="entry name" value="CydD"/>
    <property type="match status" value="1"/>
</dbReference>
<dbReference type="GO" id="GO:0140359">
    <property type="term" value="F:ABC-type transporter activity"/>
    <property type="evidence" value="ECO:0007669"/>
    <property type="project" value="InterPro"/>
</dbReference>
<dbReference type="PATRIC" id="fig|1423749.3.peg.1001"/>
<evidence type="ECO:0000313" key="11">
    <source>
        <dbReference type="Proteomes" id="UP000051739"/>
    </source>
</evidence>
<feature type="transmembrane region" description="Helical" evidence="7">
    <location>
        <begin position="54"/>
        <end position="74"/>
    </location>
</feature>
<dbReference type="CDD" id="cd18584">
    <property type="entry name" value="ABC_6TM_AarD_CydD"/>
    <property type="match status" value="1"/>
</dbReference>
<dbReference type="GO" id="GO:0016887">
    <property type="term" value="F:ATP hydrolysis activity"/>
    <property type="evidence" value="ECO:0007669"/>
    <property type="project" value="InterPro"/>
</dbReference>
<evidence type="ECO:0000256" key="5">
    <source>
        <dbReference type="ARBA" id="ARBA00022989"/>
    </source>
</evidence>
<feature type="transmembrane region" description="Helical" evidence="7">
    <location>
        <begin position="20"/>
        <end position="42"/>
    </location>
</feature>